<feature type="transmembrane region" description="Helical" evidence="17">
    <location>
        <begin position="128"/>
        <end position="149"/>
    </location>
</feature>
<comment type="similarity">
    <text evidence="4">Belongs to the MAPEG family.</text>
</comment>
<feature type="transmembrane region" description="Helical" evidence="17">
    <location>
        <begin position="12"/>
        <end position="33"/>
    </location>
</feature>
<evidence type="ECO:0000256" key="8">
    <source>
        <dbReference type="ARBA" id="ARBA00022787"/>
    </source>
</evidence>
<evidence type="ECO:0000256" key="12">
    <source>
        <dbReference type="ARBA" id="ARBA00023128"/>
    </source>
</evidence>
<keyword evidence="6 18" id="KW-0808">Transferase</keyword>
<evidence type="ECO:0000256" key="6">
    <source>
        <dbReference type="ARBA" id="ARBA00022679"/>
    </source>
</evidence>
<comment type="catalytic activity">
    <reaction evidence="16">
        <text>RX + glutathione = an S-substituted glutathione + a halide anion + H(+)</text>
        <dbReference type="Rhea" id="RHEA:16437"/>
        <dbReference type="ChEBI" id="CHEBI:15378"/>
        <dbReference type="ChEBI" id="CHEBI:16042"/>
        <dbReference type="ChEBI" id="CHEBI:17792"/>
        <dbReference type="ChEBI" id="CHEBI:57925"/>
        <dbReference type="ChEBI" id="CHEBI:90779"/>
        <dbReference type="EC" id="2.5.1.18"/>
    </reaction>
    <physiologicalReaction direction="left-to-right" evidence="16">
        <dbReference type="Rhea" id="RHEA:16438"/>
    </physiologicalReaction>
</comment>
<comment type="subcellular location">
    <subcellularLocation>
        <location evidence="3">Endoplasmic reticulum membrane</location>
        <topology evidence="3">Multi-pass membrane protein</topology>
    </subcellularLocation>
    <subcellularLocation>
        <location evidence="2">Mitochondrion outer membrane</location>
    </subcellularLocation>
</comment>
<evidence type="ECO:0000256" key="14">
    <source>
        <dbReference type="ARBA" id="ARBA00038540"/>
    </source>
</evidence>
<evidence type="ECO:0000256" key="2">
    <source>
        <dbReference type="ARBA" id="ARBA00004294"/>
    </source>
</evidence>
<dbReference type="PANTHER" id="PTHR10689:SF6">
    <property type="entry name" value="MICROSOMAL GLUTATHIONE S-TRANSFERASE 1"/>
    <property type="match status" value="1"/>
</dbReference>
<evidence type="ECO:0000256" key="3">
    <source>
        <dbReference type="ARBA" id="ARBA00004477"/>
    </source>
</evidence>
<organism evidence="18">
    <name type="scientific">Culex tarsalis</name>
    <name type="common">Encephalitis mosquito</name>
    <dbReference type="NCBI Taxonomy" id="7177"/>
    <lineage>
        <taxon>Eukaryota</taxon>
        <taxon>Metazoa</taxon>
        <taxon>Ecdysozoa</taxon>
        <taxon>Arthropoda</taxon>
        <taxon>Hexapoda</taxon>
        <taxon>Insecta</taxon>
        <taxon>Pterygota</taxon>
        <taxon>Neoptera</taxon>
        <taxon>Endopterygota</taxon>
        <taxon>Diptera</taxon>
        <taxon>Nematocera</taxon>
        <taxon>Culicoidea</taxon>
        <taxon>Culicidae</taxon>
        <taxon>Culicinae</taxon>
        <taxon>Culicini</taxon>
        <taxon>Culex</taxon>
        <taxon>Culex</taxon>
    </lineage>
</organism>
<dbReference type="EC" id="2.5.1.18" evidence="5"/>
<dbReference type="GO" id="GO:0004364">
    <property type="term" value="F:glutathione transferase activity"/>
    <property type="evidence" value="ECO:0007669"/>
    <property type="project" value="UniProtKB-EC"/>
</dbReference>
<accession>A0A1Q3F4B4</accession>
<sequence>MANIFDAIDPDAFHAYACWAAILVIKMVLMSALTTLKRIGRKVFINPEDAALAGAEVVQSDPEVERVRRAHQNDVENIPLFLAVGFLYLLTSPNVTLAVNLFRLVGIARIIHTLVYAVFVIRQPARLIAFFLALVPTIYMALMTIITFLRF</sequence>
<evidence type="ECO:0000256" key="9">
    <source>
        <dbReference type="ARBA" id="ARBA00022824"/>
    </source>
</evidence>
<feature type="transmembrane region" description="Helical" evidence="17">
    <location>
        <begin position="78"/>
        <end position="95"/>
    </location>
</feature>
<protein>
    <recommendedName>
        <fullName evidence="15">Microsomal glutathione S-transferase 1</fullName>
        <ecNumber evidence="5">2.5.1.18</ecNumber>
    </recommendedName>
</protein>
<keyword evidence="8" id="KW-1000">Mitochondrion outer membrane</keyword>
<dbReference type="FunFam" id="1.20.120.550:FF:000002">
    <property type="entry name" value="Microsomal glutathione S-transferase 1"/>
    <property type="match status" value="1"/>
</dbReference>
<dbReference type="GO" id="GO:0005741">
    <property type="term" value="C:mitochondrial outer membrane"/>
    <property type="evidence" value="ECO:0007669"/>
    <property type="project" value="UniProtKB-SubCell"/>
</dbReference>
<keyword evidence="11" id="KW-0007">Acetylation</keyword>
<keyword evidence="13 17" id="KW-0472">Membrane</keyword>
<comment type="function">
    <text evidence="1">Conjugation of reduced glutathione to a wide number of exogenous and endogenous hydrophobic electrophiles.</text>
</comment>
<dbReference type="EMBL" id="GFDL01012645">
    <property type="protein sequence ID" value="JAV22400.1"/>
    <property type="molecule type" value="Transcribed_RNA"/>
</dbReference>
<dbReference type="PANTHER" id="PTHR10689">
    <property type="entry name" value="MICROSOMAL GLUTATHIONE S-TRANSFERASE 1"/>
    <property type="match status" value="1"/>
</dbReference>
<dbReference type="Pfam" id="PF01124">
    <property type="entry name" value="MAPEG"/>
    <property type="match status" value="1"/>
</dbReference>
<evidence type="ECO:0000313" key="18">
    <source>
        <dbReference type="EMBL" id="JAV22400.1"/>
    </source>
</evidence>
<dbReference type="Gene3D" id="1.20.120.550">
    <property type="entry name" value="Membrane associated eicosanoid/glutathione metabolism-like domain"/>
    <property type="match status" value="1"/>
</dbReference>
<name>A0A1Q3F4B4_CULTA</name>
<reference evidence="18" key="1">
    <citation type="submission" date="2017-01" db="EMBL/GenBank/DDBJ databases">
        <title>A deep insight into the sialotranscriptome of adult male and female Cluex tarsalis mosquitoes.</title>
        <authorList>
            <person name="Ribeiro J.M."/>
            <person name="Moreira F."/>
            <person name="Bernard K.A."/>
            <person name="Calvo E."/>
        </authorList>
    </citation>
    <scope>NUCLEOTIDE SEQUENCE</scope>
    <source>
        <strain evidence="18">Kern County</strain>
        <tissue evidence="18">Salivary glands</tissue>
    </source>
</reference>
<evidence type="ECO:0000256" key="17">
    <source>
        <dbReference type="SAM" id="Phobius"/>
    </source>
</evidence>
<dbReference type="GO" id="GO:0005789">
    <property type="term" value="C:endoplasmic reticulum membrane"/>
    <property type="evidence" value="ECO:0007669"/>
    <property type="project" value="UniProtKB-SubCell"/>
</dbReference>
<keyword evidence="12" id="KW-0496">Mitochondrion</keyword>
<evidence type="ECO:0000256" key="5">
    <source>
        <dbReference type="ARBA" id="ARBA00012452"/>
    </source>
</evidence>
<keyword evidence="9" id="KW-0256">Endoplasmic reticulum</keyword>
<evidence type="ECO:0000256" key="1">
    <source>
        <dbReference type="ARBA" id="ARBA00003701"/>
    </source>
</evidence>
<evidence type="ECO:0000256" key="13">
    <source>
        <dbReference type="ARBA" id="ARBA00023136"/>
    </source>
</evidence>
<evidence type="ECO:0000256" key="15">
    <source>
        <dbReference type="ARBA" id="ARBA00039397"/>
    </source>
</evidence>
<evidence type="ECO:0000256" key="16">
    <source>
        <dbReference type="ARBA" id="ARBA00049385"/>
    </source>
</evidence>
<dbReference type="InterPro" id="IPR001129">
    <property type="entry name" value="Membr-assoc_MAPEG"/>
</dbReference>
<evidence type="ECO:0000256" key="10">
    <source>
        <dbReference type="ARBA" id="ARBA00022989"/>
    </source>
</evidence>
<dbReference type="SUPFAM" id="SSF161084">
    <property type="entry name" value="MAPEG domain-like"/>
    <property type="match status" value="1"/>
</dbReference>
<feature type="transmembrane region" description="Helical" evidence="17">
    <location>
        <begin position="101"/>
        <end position="121"/>
    </location>
</feature>
<evidence type="ECO:0000256" key="4">
    <source>
        <dbReference type="ARBA" id="ARBA00010459"/>
    </source>
</evidence>
<dbReference type="InterPro" id="IPR023352">
    <property type="entry name" value="MAPEG-like_dom_sf"/>
</dbReference>
<dbReference type="AlphaFoldDB" id="A0A1Q3F4B4"/>
<keyword evidence="10 17" id="KW-1133">Transmembrane helix</keyword>
<dbReference type="InterPro" id="IPR040162">
    <property type="entry name" value="MGST1-like"/>
</dbReference>
<keyword evidence="7 17" id="KW-0812">Transmembrane</keyword>
<evidence type="ECO:0000256" key="11">
    <source>
        <dbReference type="ARBA" id="ARBA00022990"/>
    </source>
</evidence>
<proteinExistence type="inferred from homology"/>
<comment type="subunit">
    <text evidence="14">Homotrimer; The trimer binds only one molecule of glutathione.</text>
</comment>
<evidence type="ECO:0000256" key="7">
    <source>
        <dbReference type="ARBA" id="ARBA00022692"/>
    </source>
</evidence>